<evidence type="ECO:0000313" key="2">
    <source>
        <dbReference type="Proteomes" id="UP000682802"/>
    </source>
</evidence>
<dbReference type="RefSeq" id="WP_144072946.1">
    <property type="nucleotide sequence ID" value="NZ_CP076128.1"/>
</dbReference>
<name>A0ABX8H0X5_9BACT</name>
<proteinExistence type="predicted"/>
<sequence length="205" mass="23162">MKKLNLLIIALLTFCSLTIASEIYLPFNGISYFFKASEDGTSATLMFDNLEGEEINFTVDNAEGTTFMAKTIVTTGKVKEDINFKSLPEGQYTFKMTFEDKVMMRKFFVTPQKTAVMMNYQLTSSNQKFKISVEEENLVLIIGNDVKGFIKVRLTDEQGDDIYHSKFVAGAKNVKRFDLSTLPSGNYNAEMEIDGVTYKDSFSIL</sequence>
<dbReference type="Proteomes" id="UP000682802">
    <property type="component" value="Chromosome 1"/>
</dbReference>
<dbReference type="EMBL" id="CP076128">
    <property type="protein sequence ID" value="QWG09042.1"/>
    <property type="molecule type" value="Genomic_DNA"/>
</dbReference>
<keyword evidence="2" id="KW-1185">Reference proteome</keyword>
<evidence type="ECO:0000313" key="1">
    <source>
        <dbReference type="EMBL" id="QWG09042.1"/>
    </source>
</evidence>
<accession>A0ABX8H0X5</accession>
<protein>
    <submittedName>
        <fullName evidence="1">Uncharacterized protein</fullName>
    </submittedName>
</protein>
<reference evidence="1 2" key="1">
    <citation type="submission" date="2021-05" db="EMBL/GenBank/DDBJ databases">
        <title>Comparative genomic studies on the polysaccharide-degrading batcterial strains of the Flammeovirga genus.</title>
        <authorList>
            <person name="Zewei F."/>
            <person name="Zheng Z."/>
            <person name="Yu L."/>
            <person name="Ruyue G."/>
            <person name="Yanhong M."/>
            <person name="Yuanyuan C."/>
            <person name="Jingyan G."/>
            <person name="Wenjun H."/>
        </authorList>
    </citation>
    <scope>NUCLEOTIDE SEQUENCE [LARGE SCALE GENOMIC DNA]</scope>
    <source>
        <strain evidence="1 2">YS10</strain>
    </source>
</reference>
<organism evidence="1 2">
    <name type="scientific">Flammeovirga kamogawensis</name>
    <dbReference type="NCBI Taxonomy" id="373891"/>
    <lineage>
        <taxon>Bacteria</taxon>
        <taxon>Pseudomonadati</taxon>
        <taxon>Bacteroidota</taxon>
        <taxon>Cytophagia</taxon>
        <taxon>Cytophagales</taxon>
        <taxon>Flammeovirgaceae</taxon>
        <taxon>Flammeovirga</taxon>
    </lineage>
</organism>
<gene>
    <name evidence="1" type="ORF">KM029_08885</name>
</gene>